<protein>
    <submittedName>
        <fullName evidence="2">Dihydroneopterin aldolase</fullName>
    </submittedName>
</protein>
<accession>A0A9D1LFN6</accession>
<dbReference type="SUPFAM" id="SSF55620">
    <property type="entry name" value="Tetrahydrobiopterin biosynthesis enzymes-like"/>
    <property type="match status" value="1"/>
</dbReference>
<dbReference type="Pfam" id="PF02152">
    <property type="entry name" value="FolB"/>
    <property type="match status" value="1"/>
</dbReference>
<dbReference type="GO" id="GO:0004150">
    <property type="term" value="F:dihydroneopterin aldolase activity"/>
    <property type="evidence" value="ECO:0007669"/>
    <property type="project" value="InterPro"/>
</dbReference>
<evidence type="ECO:0000259" key="1">
    <source>
        <dbReference type="Pfam" id="PF02152"/>
    </source>
</evidence>
<organism evidence="2 3">
    <name type="scientific">Candidatus Aphodousia faecigallinarum</name>
    <dbReference type="NCBI Taxonomy" id="2840677"/>
    <lineage>
        <taxon>Bacteria</taxon>
        <taxon>Pseudomonadati</taxon>
        <taxon>Pseudomonadota</taxon>
        <taxon>Betaproteobacteria</taxon>
        <taxon>Burkholderiales</taxon>
        <taxon>Sutterellaceae</taxon>
        <taxon>Sutterellaceae incertae sedis</taxon>
        <taxon>Candidatus Aphodousia</taxon>
    </lineage>
</organism>
<feature type="non-terminal residue" evidence="2">
    <location>
        <position position="79"/>
    </location>
</feature>
<reference evidence="2" key="1">
    <citation type="submission" date="2020-10" db="EMBL/GenBank/DDBJ databases">
        <authorList>
            <person name="Gilroy R."/>
        </authorList>
    </citation>
    <scope>NUCLEOTIDE SEQUENCE</scope>
    <source>
        <strain evidence="2">7463</strain>
    </source>
</reference>
<dbReference type="InterPro" id="IPR043133">
    <property type="entry name" value="GTP-CH-I_C/QueF"/>
</dbReference>
<feature type="domain" description="Dihydroneopterin aldolase/epimerase" evidence="1">
    <location>
        <begin position="15"/>
        <end position="74"/>
    </location>
</feature>
<proteinExistence type="predicted"/>
<comment type="caution">
    <text evidence="2">The sequence shown here is derived from an EMBL/GenBank/DDBJ whole genome shotgun (WGS) entry which is preliminary data.</text>
</comment>
<dbReference type="Proteomes" id="UP000824083">
    <property type="component" value="Unassembled WGS sequence"/>
</dbReference>
<dbReference type="AlphaFoldDB" id="A0A9D1LFN6"/>
<dbReference type="Gene3D" id="3.30.1130.10">
    <property type="match status" value="1"/>
</dbReference>
<evidence type="ECO:0000313" key="3">
    <source>
        <dbReference type="Proteomes" id="UP000824083"/>
    </source>
</evidence>
<name>A0A9D1LFN6_9BURK</name>
<dbReference type="InterPro" id="IPR006157">
    <property type="entry name" value="FolB_dom"/>
</dbReference>
<dbReference type="GO" id="GO:0006760">
    <property type="term" value="P:folic acid-containing compound metabolic process"/>
    <property type="evidence" value="ECO:0007669"/>
    <property type="project" value="InterPro"/>
</dbReference>
<reference evidence="2" key="2">
    <citation type="journal article" date="2021" name="PeerJ">
        <title>Extensive microbial diversity within the chicken gut microbiome revealed by metagenomics and culture.</title>
        <authorList>
            <person name="Gilroy R."/>
            <person name="Ravi A."/>
            <person name="Getino M."/>
            <person name="Pursley I."/>
            <person name="Horton D.L."/>
            <person name="Alikhan N.F."/>
            <person name="Baker D."/>
            <person name="Gharbi K."/>
            <person name="Hall N."/>
            <person name="Watson M."/>
            <person name="Adriaenssens E.M."/>
            <person name="Foster-Nyarko E."/>
            <person name="Jarju S."/>
            <person name="Secka A."/>
            <person name="Antonio M."/>
            <person name="Oren A."/>
            <person name="Chaudhuri R.R."/>
            <person name="La Ragione R."/>
            <person name="Hildebrand F."/>
            <person name="Pallen M.J."/>
        </authorList>
    </citation>
    <scope>NUCLEOTIDE SEQUENCE</scope>
    <source>
        <strain evidence="2">7463</strain>
    </source>
</reference>
<evidence type="ECO:0000313" key="2">
    <source>
        <dbReference type="EMBL" id="HIU37091.1"/>
    </source>
</evidence>
<dbReference type="EMBL" id="DVMY01000042">
    <property type="protein sequence ID" value="HIU37091.1"/>
    <property type="molecule type" value="Genomic_DNA"/>
</dbReference>
<sequence length="79" mass="9289">MTWYADPLLRNCRHIVIKDIRRDIFIGAYEHETLAKQPVLINIEVFVKTADEEDRLDNAYNYDEVIQAVDLALNRSHIC</sequence>
<gene>
    <name evidence="2" type="ORF">IAC56_02295</name>
</gene>